<organism evidence="2 3">
    <name type="scientific">Mesorhizobium tamadayense</name>
    <dbReference type="NCBI Taxonomy" id="425306"/>
    <lineage>
        <taxon>Bacteria</taxon>
        <taxon>Pseudomonadati</taxon>
        <taxon>Pseudomonadota</taxon>
        <taxon>Alphaproteobacteria</taxon>
        <taxon>Hyphomicrobiales</taxon>
        <taxon>Phyllobacteriaceae</taxon>
        <taxon>Mesorhizobium</taxon>
    </lineage>
</organism>
<evidence type="ECO:0000313" key="3">
    <source>
        <dbReference type="Proteomes" id="UP000273786"/>
    </source>
</evidence>
<comment type="caution">
    <text evidence="2">The sequence shown here is derived from an EMBL/GenBank/DDBJ whole genome shotgun (WGS) entry which is preliminary data.</text>
</comment>
<dbReference type="AlphaFoldDB" id="A0A3P3EP85"/>
<dbReference type="Proteomes" id="UP000273786">
    <property type="component" value="Unassembled WGS sequence"/>
</dbReference>
<gene>
    <name evidence="2" type="ORF">EH240_35540</name>
</gene>
<accession>A0A3P3EP85</accession>
<reference evidence="2 3" key="1">
    <citation type="submission" date="2018-11" db="EMBL/GenBank/DDBJ databases">
        <title>the genome of Mesorhizobium tamadayense DSM 28320.</title>
        <authorList>
            <person name="Gao J."/>
        </authorList>
    </citation>
    <scope>NUCLEOTIDE SEQUENCE [LARGE SCALE GENOMIC DNA]</scope>
    <source>
        <strain evidence="2 3">DSM 28320</strain>
    </source>
</reference>
<feature type="region of interest" description="Disordered" evidence="1">
    <location>
        <begin position="115"/>
        <end position="135"/>
    </location>
</feature>
<name>A0A3P3EP85_9HYPH</name>
<proteinExistence type="predicted"/>
<dbReference type="OrthoDB" id="9832700at2"/>
<evidence type="ECO:0000256" key="1">
    <source>
        <dbReference type="SAM" id="MobiDB-lite"/>
    </source>
</evidence>
<dbReference type="EMBL" id="RQXT01000093">
    <property type="protein sequence ID" value="RRH88199.1"/>
    <property type="molecule type" value="Genomic_DNA"/>
</dbReference>
<keyword evidence="3" id="KW-1185">Reference proteome</keyword>
<sequence>MPTTLTPDRPHRSVFGTTADTKSGIIGRSRGGYSIAGTKPSVLPLEAITHSNSIRVGTLSHVSKRTTGTGSVVELIDKFKIGGLPQPERKLHADKTKERCIAVVIDFASALDLGDARNGTQSGRQRRRNRQIADDKALVAKPHPDPKFTGCIVVLAKPYGSPSHTAKNETSANIGEVTAIGSSDHLIVGIVGAEDVYGVPEGSGRKDATKNIDVILRRLTGSERIVGGKIDEGRIIIGEGRSD</sequence>
<dbReference type="RefSeq" id="WP_125007017.1">
    <property type="nucleotide sequence ID" value="NZ_RQXT01000093.1"/>
</dbReference>
<evidence type="ECO:0000313" key="2">
    <source>
        <dbReference type="EMBL" id="RRH88199.1"/>
    </source>
</evidence>
<protein>
    <submittedName>
        <fullName evidence="2">Uncharacterized protein</fullName>
    </submittedName>
</protein>